<dbReference type="InterPro" id="IPR036271">
    <property type="entry name" value="Tet_transcr_reg_TetR-rel_C_sf"/>
</dbReference>
<dbReference type="Pfam" id="PF00440">
    <property type="entry name" value="TetR_N"/>
    <property type="match status" value="1"/>
</dbReference>
<dbReference type="InterPro" id="IPR054156">
    <property type="entry name" value="YxaF_TetR_C"/>
</dbReference>
<keyword evidence="2 4" id="KW-0238">DNA-binding</keyword>
<sequence>MIDAAIVELQQRGLSGMSFSDVLARSGAARGAIYHHFPGGKTQMAAEAAETNGRQVRGYLAALEATTPRGVVESFVHGIRPVVEASAAGGGCAVAAVAVGSAGESDPLRAVAAASFSSWADQLAERLASAGMDHNAASDLAQMLLAILEGAHVLCRAAGTIEPFDHAARALAALLHDER</sequence>
<dbReference type="InterPro" id="IPR009057">
    <property type="entry name" value="Homeodomain-like_sf"/>
</dbReference>
<dbReference type="AlphaFoldDB" id="A0A1G4X247"/>
<evidence type="ECO:0000256" key="2">
    <source>
        <dbReference type="ARBA" id="ARBA00023125"/>
    </source>
</evidence>
<evidence type="ECO:0000259" key="5">
    <source>
        <dbReference type="PROSITE" id="PS50977"/>
    </source>
</evidence>
<dbReference type="SUPFAM" id="SSF46689">
    <property type="entry name" value="Homeodomain-like"/>
    <property type="match status" value="1"/>
</dbReference>
<dbReference type="InterPro" id="IPR001647">
    <property type="entry name" value="HTH_TetR"/>
</dbReference>
<dbReference type="Gene3D" id="1.10.357.10">
    <property type="entry name" value="Tetracycline Repressor, domain 2"/>
    <property type="match status" value="1"/>
</dbReference>
<organism evidence="6 7">
    <name type="scientific">Mycolicibacterium fluoranthenivorans</name>
    <dbReference type="NCBI Taxonomy" id="258505"/>
    <lineage>
        <taxon>Bacteria</taxon>
        <taxon>Bacillati</taxon>
        <taxon>Actinomycetota</taxon>
        <taxon>Actinomycetes</taxon>
        <taxon>Mycobacteriales</taxon>
        <taxon>Mycobacteriaceae</taxon>
        <taxon>Mycolicibacterium</taxon>
    </lineage>
</organism>
<feature type="DNA-binding region" description="H-T-H motif" evidence="4">
    <location>
        <begin position="18"/>
        <end position="37"/>
    </location>
</feature>
<evidence type="ECO:0000313" key="6">
    <source>
        <dbReference type="EMBL" id="SCX34175.1"/>
    </source>
</evidence>
<dbReference type="STRING" id="1502745.SAMN02799620_06241"/>
<dbReference type="PANTHER" id="PTHR47506">
    <property type="entry name" value="TRANSCRIPTIONAL REGULATORY PROTEIN"/>
    <property type="match status" value="1"/>
</dbReference>
<name>A0A1G4X247_9MYCO</name>
<protein>
    <submittedName>
        <fullName evidence="6">Transcriptional regulator, TetR family</fullName>
    </submittedName>
</protein>
<dbReference type="Pfam" id="PF21993">
    <property type="entry name" value="TetR_C_13_2"/>
    <property type="match status" value="1"/>
</dbReference>
<evidence type="ECO:0000256" key="1">
    <source>
        <dbReference type="ARBA" id="ARBA00023015"/>
    </source>
</evidence>
<feature type="domain" description="HTH tetR-type" evidence="5">
    <location>
        <begin position="1"/>
        <end position="55"/>
    </location>
</feature>
<evidence type="ECO:0000256" key="3">
    <source>
        <dbReference type="ARBA" id="ARBA00023163"/>
    </source>
</evidence>
<dbReference type="PANTHER" id="PTHR47506:SF3">
    <property type="entry name" value="HTH-TYPE TRANSCRIPTIONAL REGULATOR LMRA"/>
    <property type="match status" value="1"/>
</dbReference>
<evidence type="ECO:0000313" key="7">
    <source>
        <dbReference type="Proteomes" id="UP000199707"/>
    </source>
</evidence>
<accession>A0A1G4X247</accession>
<dbReference type="EMBL" id="FMUB01000022">
    <property type="protein sequence ID" value="SCX34175.1"/>
    <property type="molecule type" value="Genomic_DNA"/>
</dbReference>
<proteinExistence type="predicted"/>
<gene>
    <name evidence="6" type="ORF">SAMN02799620_06241</name>
</gene>
<dbReference type="SUPFAM" id="SSF48498">
    <property type="entry name" value="Tetracyclin repressor-like, C-terminal domain"/>
    <property type="match status" value="1"/>
</dbReference>
<dbReference type="PROSITE" id="PS50977">
    <property type="entry name" value="HTH_TETR_2"/>
    <property type="match status" value="1"/>
</dbReference>
<dbReference type="Proteomes" id="UP000199707">
    <property type="component" value="Unassembled WGS sequence"/>
</dbReference>
<evidence type="ECO:0000256" key="4">
    <source>
        <dbReference type="PROSITE-ProRule" id="PRU00335"/>
    </source>
</evidence>
<keyword evidence="3" id="KW-0804">Transcription</keyword>
<dbReference type="GO" id="GO:0003677">
    <property type="term" value="F:DNA binding"/>
    <property type="evidence" value="ECO:0007669"/>
    <property type="project" value="UniProtKB-UniRule"/>
</dbReference>
<keyword evidence="1" id="KW-0805">Transcription regulation</keyword>
<reference evidence="7" key="1">
    <citation type="submission" date="2016-10" db="EMBL/GenBank/DDBJ databases">
        <authorList>
            <person name="Varghese N."/>
            <person name="Submissions S."/>
        </authorList>
    </citation>
    <scope>NUCLEOTIDE SEQUENCE [LARGE SCALE GENOMIC DNA]</scope>
    <source>
        <strain evidence="7">UNC267MFSha1.1M11</strain>
    </source>
</reference>